<gene>
    <name evidence="1" type="ORF">HKK74_21440</name>
</gene>
<keyword evidence="2" id="KW-1185">Reference proteome</keyword>
<comment type="caution">
    <text evidence="1">The sequence shown here is derived from an EMBL/GenBank/DDBJ whole genome shotgun (WGS) entry which is preliminary data.</text>
</comment>
<evidence type="ECO:0000313" key="2">
    <source>
        <dbReference type="Proteomes" id="UP000805614"/>
    </source>
</evidence>
<organism evidence="1 2">
    <name type="scientific">Actinomadura alba</name>
    <dbReference type="NCBI Taxonomy" id="406431"/>
    <lineage>
        <taxon>Bacteria</taxon>
        <taxon>Bacillati</taxon>
        <taxon>Actinomycetota</taxon>
        <taxon>Actinomycetes</taxon>
        <taxon>Streptosporangiales</taxon>
        <taxon>Thermomonosporaceae</taxon>
        <taxon>Actinomadura</taxon>
    </lineage>
</organism>
<reference evidence="1 2" key="1">
    <citation type="submission" date="2020-06" db="EMBL/GenBank/DDBJ databases">
        <title>Actinomadura xiongansis sp. nov., isolated from soil of Baiyangdian.</title>
        <authorList>
            <person name="Zhang X."/>
        </authorList>
    </citation>
    <scope>NUCLEOTIDE SEQUENCE [LARGE SCALE GENOMIC DNA]</scope>
    <source>
        <strain evidence="1 2">HBUM206468</strain>
    </source>
</reference>
<sequence length="258" mass="28940">MLPAWMAQSFSLSSLNGVYLEDDSALFEYITKHDVRAYMHVPNLVQHSELPTVARNQVGTRLSVYFHDDATAMGARRGITEAGTILPQFSWYRRQNYWLYRRDTRAQWYEINSEESVLEYIGIDLDKVHDHYEKARQAQPEAIGVVDDGSHYALWLSAFGLGMAAAGRGNIYLHTDAAQIALGTLAPGAWRLMAADHVIAQHRVALAKFVTAAVELGVSYVKNGQAPAIHDISLPSNFLGRRALSHIDPMNPYNQRQL</sequence>
<dbReference type="Proteomes" id="UP000805614">
    <property type="component" value="Unassembled WGS sequence"/>
</dbReference>
<protein>
    <submittedName>
        <fullName evidence="1">Uncharacterized protein</fullName>
    </submittedName>
</protein>
<accession>A0ABR7LU95</accession>
<evidence type="ECO:0000313" key="1">
    <source>
        <dbReference type="EMBL" id="MBC6468040.1"/>
    </source>
</evidence>
<dbReference type="EMBL" id="JABVEC010000016">
    <property type="protein sequence ID" value="MBC6468040.1"/>
    <property type="molecule type" value="Genomic_DNA"/>
</dbReference>
<proteinExistence type="predicted"/>
<dbReference type="RefSeq" id="WP_187245041.1">
    <property type="nucleotide sequence ID" value="NZ_BAAAOK010000037.1"/>
</dbReference>
<name>A0ABR7LU95_9ACTN</name>